<proteinExistence type="predicted"/>
<dbReference type="InterPro" id="IPR024498">
    <property type="entry name" value="DUF2786"/>
</dbReference>
<dbReference type="EMBL" id="NFKP01000010">
    <property type="protein sequence ID" value="OUP69358.1"/>
    <property type="molecule type" value="Genomic_DNA"/>
</dbReference>
<dbReference type="InterPro" id="IPR055592">
    <property type="entry name" value="DUF7168"/>
</dbReference>
<accession>A0A1Y4MZN9</accession>
<evidence type="ECO:0000259" key="1">
    <source>
        <dbReference type="Pfam" id="PF10979"/>
    </source>
</evidence>
<feature type="domain" description="DUF7168" evidence="2">
    <location>
        <begin position="53"/>
        <end position="168"/>
    </location>
</feature>
<reference evidence="4" key="1">
    <citation type="submission" date="2017-04" db="EMBL/GenBank/DDBJ databases">
        <title>Function of individual gut microbiota members based on whole genome sequencing of pure cultures obtained from chicken caecum.</title>
        <authorList>
            <person name="Medvecky M."/>
            <person name="Cejkova D."/>
            <person name="Polansky O."/>
            <person name="Karasova D."/>
            <person name="Kubasova T."/>
            <person name="Cizek A."/>
            <person name="Rychlik I."/>
        </authorList>
    </citation>
    <scope>NUCLEOTIDE SEQUENCE [LARGE SCALE GENOMIC DNA]</scope>
    <source>
        <strain evidence="4">An175</strain>
    </source>
</reference>
<dbReference type="Pfam" id="PF23771">
    <property type="entry name" value="DUF7168"/>
    <property type="match status" value="1"/>
</dbReference>
<organism evidence="3 4">
    <name type="scientific">Anaerotruncus colihominis</name>
    <dbReference type="NCBI Taxonomy" id="169435"/>
    <lineage>
        <taxon>Bacteria</taxon>
        <taxon>Bacillati</taxon>
        <taxon>Bacillota</taxon>
        <taxon>Clostridia</taxon>
        <taxon>Eubacteriales</taxon>
        <taxon>Oscillospiraceae</taxon>
        <taxon>Anaerotruncus</taxon>
    </lineage>
</organism>
<dbReference type="Proteomes" id="UP000196386">
    <property type="component" value="Unassembled WGS sequence"/>
</dbReference>
<dbReference type="RefSeq" id="WP_087301254.1">
    <property type="nucleotide sequence ID" value="NZ_NFKP01000010.1"/>
</dbReference>
<name>A0A1Y4MZN9_9FIRM</name>
<evidence type="ECO:0000313" key="4">
    <source>
        <dbReference type="Proteomes" id="UP000196386"/>
    </source>
</evidence>
<protein>
    <submittedName>
        <fullName evidence="3">Uncharacterized protein</fullName>
    </submittedName>
</protein>
<dbReference type="Pfam" id="PF10979">
    <property type="entry name" value="DUF2786"/>
    <property type="match status" value="1"/>
</dbReference>
<gene>
    <name evidence="3" type="ORF">B5F11_09735</name>
</gene>
<evidence type="ECO:0000313" key="3">
    <source>
        <dbReference type="EMBL" id="OUP69358.1"/>
    </source>
</evidence>
<sequence length="211" mass="24432">MDIQKTIQHLFAKAASTHSEHEAEAAILKAHELMAKYGITDVTSKEDIKYATESCKHSGNRSFRRYLAGMIAPNFRVKYFLRNMEVTFFGRESDVRIAKEVFEYAYRFANRKSQRICREMRANQVDTSGIINSYTLGFCKGLKEQLDAQSTALLVITPQDVDQKYTELSQNFKKSKRQMKISQFSNTFYEQGRQDGRSVLNWHRLEDKGDA</sequence>
<feature type="domain" description="DUF2786" evidence="1">
    <location>
        <begin position="5"/>
        <end position="40"/>
    </location>
</feature>
<dbReference type="AlphaFoldDB" id="A0A1Y4MZN9"/>
<comment type="caution">
    <text evidence="3">The sequence shown here is derived from an EMBL/GenBank/DDBJ whole genome shotgun (WGS) entry which is preliminary data.</text>
</comment>
<evidence type="ECO:0000259" key="2">
    <source>
        <dbReference type="Pfam" id="PF23771"/>
    </source>
</evidence>